<gene>
    <name evidence="2" type="ORF">MEBOL_003391</name>
</gene>
<reference evidence="2 3" key="1">
    <citation type="submission" date="2017-06" db="EMBL/GenBank/DDBJ databases">
        <authorList>
            <person name="Kim H.J."/>
            <person name="Triplett B.A."/>
        </authorList>
    </citation>
    <scope>NUCLEOTIDE SEQUENCE [LARGE SCALE GENOMIC DNA]</scope>
    <source>
        <strain evidence="2 3">DSM 14713</strain>
    </source>
</reference>
<proteinExistence type="predicted"/>
<keyword evidence="3" id="KW-1185">Reference proteome</keyword>
<dbReference type="Pfam" id="PF11745">
    <property type="entry name" value="DUF3304"/>
    <property type="match status" value="1"/>
</dbReference>
<sequence>MKPCARWVLSGALLLMSACSQSKSDAKSEKQPAKVVEEKPIITQRVSLEINGLNYTDLYIDGFLVNGQGGGNIFVSTPTSGGGKSACCVSFWPGAELPATLKIKWTRDNNRWCEAEAVLKQFVPPNPQHLGVHFYPDGHIEAEITEEFPPLRLKLETFNNGQRKESGNVVMDEQTARCKDGF</sequence>
<evidence type="ECO:0008006" key="4">
    <source>
        <dbReference type="Google" id="ProtNLM"/>
    </source>
</evidence>
<name>A0A250IG71_9BACT</name>
<evidence type="ECO:0000313" key="2">
    <source>
        <dbReference type="EMBL" id="ATB29936.1"/>
    </source>
</evidence>
<dbReference type="InterPro" id="IPR021733">
    <property type="entry name" value="DUF3304"/>
</dbReference>
<feature type="signal peptide" evidence="1">
    <location>
        <begin position="1"/>
        <end position="24"/>
    </location>
</feature>
<accession>A0A250IG71</accession>
<evidence type="ECO:0000313" key="3">
    <source>
        <dbReference type="Proteomes" id="UP000217289"/>
    </source>
</evidence>
<organism evidence="2 3">
    <name type="scientific">Melittangium boletus DSM 14713</name>
    <dbReference type="NCBI Taxonomy" id="1294270"/>
    <lineage>
        <taxon>Bacteria</taxon>
        <taxon>Pseudomonadati</taxon>
        <taxon>Myxococcota</taxon>
        <taxon>Myxococcia</taxon>
        <taxon>Myxococcales</taxon>
        <taxon>Cystobacterineae</taxon>
        <taxon>Archangiaceae</taxon>
        <taxon>Melittangium</taxon>
    </lineage>
</organism>
<dbReference type="RefSeq" id="WP_157775076.1">
    <property type="nucleotide sequence ID" value="NZ_CP022163.1"/>
</dbReference>
<dbReference type="PROSITE" id="PS51257">
    <property type="entry name" value="PROKAR_LIPOPROTEIN"/>
    <property type="match status" value="1"/>
</dbReference>
<dbReference type="AlphaFoldDB" id="A0A250IG71"/>
<dbReference type="Proteomes" id="UP000217289">
    <property type="component" value="Chromosome"/>
</dbReference>
<protein>
    <recommendedName>
        <fullName evidence="4">Lipoprotein</fullName>
    </recommendedName>
</protein>
<evidence type="ECO:0000256" key="1">
    <source>
        <dbReference type="SAM" id="SignalP"/>
    </source>
</evidence>
<feature type="chain" id="PRO_5013032754" description="Lipoprotein" evidence="1">
    <location>
        <begin position="25"/>
        <end position="182"/>
    </location>
</feature>
<keyword evidence="1" id="KW-0732">Signal</keyword>
<dbReference type="OrthoDB" id="6057435at2"/>
<dbReference type="EMBL" id="CP022163">
    <property type="protein sequence ID" value="ATB29936.1"/>
    <property type="molecule type" value="Genomic_DNA"/>
</dbReference>
<dbReference type="KEGG" id="mbd:MEBOL_003391"/>